<feature type="repeat" description="Solcar" evidence="10">
    <location>
        <begin position="108"/>
        <end position="199"/>
    </location>
</feature>
<name>R7QF20_CHOCR</name>
<evidence type="ECO:0000256" key="5">
    <source>
        <dbReference type="ARBA" id="ARBA00022737"/>
    </source>
</evidence>
<protein>
    <submittedName>
        <fullName evidence="12">Probable mitochrondrial 2-oxoglutarate/malate carrier protein</fullName>
    </submittedName>
</protein>
<evidence type="ECO:0000256" key="9">
    <source>
        <dbReference type="ARBA" id="ARBA00023136"/>
    </source>
</evidence>
<accession>R7QF20</accession>
<dbReference type="GO" id="GO:0055085">
    <property type="term" value="P:transmembrane transport"/>
    <property type="evidence" value="ECO:0007669"/>
    <property type="project" value="InterPro"/>
</dbReference>
<keyword evidence="13" id="KW-1185">Reference proteome</keyword>
<dbReference type="PROSITE" id="PS50920">
    <property type="entry name" value="SOLCAR"/>
    <property type="match status" value="3"/>
</dbReference>
<dbReference type="Pfam" id="PF00153">
    <property type="entry name" value="Mito_carr"/>
    <property type="match status" value="3"/>
</dbReference>
<evidence type="ECO:0000256" key="7">
    <source>
        <dbReference type="ARBA" id="ARBA00022989"/>
    </source>
</evidence>
<dbReference type="Gramene" id="CDF36694">
    <property type="protein sequence ID" value="CDF36694"/>
    <property type="gene ID" value="CHC_T00008996001"/>
</dbReference>
<dbReference type="RefSeq" id="XP_005716513.1">
    <property type="nucleotide sequence ID" value="XM_005716456.1"/>
</dbReference>
<dbReference type="KEGG" id="ccp:CHC_T00008996001"/>
<dbReference type="InterPro" id="IPR050391">
    <property type="entry name" value="Mito_Metabolite_Transporter"/>
</dbReference>
<comment type="similarity">
    <text evidence="2 11">Belongs to the mitochondrial carrier (TC 2.A.29) family.</text>
</comment>
<dbReference type="FunFam" id="1.50.40.10:FF:000009">
    <property type="entry name" value="Mitochondrial 2-oxoglutarate/malate carrier protein"/>
    <property type="match status" value="1"/>
</dbReference>
<dbReference type="GeneID" id="17324238"/>
<feature type="repeat" description="Solcar" evidence="10">
    <location>
        <begin position="16"/>
        <end position="100"/>
    </location>
</feature>
<evidence type="ECO:0000256" key="8">
    <source>
        <dbReference type="ARBA" id="ARBA00023128"/>
    </source>
</evidence>
<evidence type="ECO:0000256" key="1">
    <source>
        <dbReference type="ARBA" id="ARBA00004448"/>
    </source>
</evidence>
<feature type="non-terminal residue" evidence="12">
    <location>
        <position position="1"/>
    </location>
</feature>
<dbReference type="SUPFAM" id="SSF103506">
    <property type="entry name" value="Mitochondrial carrier"/>
    <property type="match status" value="1"/>
</dbReference>
<evidence type="ECO:0000256" key="10">
    <source>
        <dbReference type="PROSITE-ProRule" id="PRU00282"/>
    </source>
</evidence>
<dbReference type="OMA" id="SIPGYMM"/>
<evidence type="ECO:0000313" key="12">
    <source>
        <dbReference type="EMBL" id="CDF36694.1"/>
    </source>
</evidence>
<proteinExistence type="inferred from homology"/>
<sequence>RIMTQPAKRSPLPKHLQFAFGGMSGMAATCVVQPVDLIKTRMQLTPSVAGLPKPGFVSTVQSVTASEGVLALYKGLSAGLFRQVTYTTARLGTFGVLKDLMSPDGTPLPFFKKAFAGMVAGGIGAVVGNPAEVALIRMTADGRLPPAERRGYTSVFNALGRVTSEEGLATLWRGTSATVGRAMLLNIAQLATYDQAKEMILATGALGDNMGAHIAASTCSAFVATGVSIPLDSAKTRVQNMNVINGVPEYSGMVDALRKTAQRDGVLSLWRGVTPYFLRLGPHTILTFVCLEQFKAAYQRTRNLPHRCTVVQSTEDRA</sequence>
<evidence type="ECO:0000256" key="6">
    <source>
        <dbReference type="ARBA" id="ARBA00022792"/>
    </source>
</evidence>
<keyword evidence="4 10" id="KW-0812">Transmembrane</keyword>
<organism evidence="12 13">
    <name type="scientific">Chondrus crispus</name>
    <name type="common">Carrageen Irish moss</name>
    <name type="synonym">Polymorpha crispa</name>
    <dbReference type="NCBI Taxonomy" id="2769"/>
    <lineage>
        <taxon>Eukaryota</taxon>
        <taxon>Rhodophyta</taxon>
        <taxon>Florideophyceae</taxon>
        <taxon>Rhodymeniophycidae</taxon>
        <taxon>Gigartinales</taxon>
        <taxon>Gigartinaceae</taxon>
        <taxon>Chondrus</taxon>
    </lineage>
</organism>
<evidence type="ECO:0000313" key="13">
    <source>
        <dbReference type="Proteomes" id="UP000012073"/>
    </source>
</evidence>
<evidence type="ECO:0000256" key="4">
    <source>
        <dbReference type="ARBA" id="ARBA00022692"/>
    </source>
</evidence>
<evidence type="ECO:0000256" key="11">
    <source>
        <dbReference type="RuleBase" id="RU000488"/>
    </source>
</evidence>
<dbReference type="AlphaFoldDB" id="R7QF20"/>
<dbReference type="OrthoDB" id="448427at2759"/>
<dbReference type="Gene3D" id="1.50.40.10">
    <property type="entry name" value="Mitochondrial carrier domain"/>
    <property type="match status" value="1"/>
</dbReference>
<keyword evidence="3 11" id="KW-0813">Transport</keyword>
<keyword evidence="9 10" id="KW-0472">Membrane</keyword>
<dbReference type="EMBL" id="HG001797">
    <property type="protein sequence ID" value="CDF36694.1"/>
    <property type="molecule type" value="Genomic_DNA"/>
</dbReference>
<keyword evidence="8" id="KW-0496">Mitochondrion</keyword>
<keyword evidence="5" id="KW-0677">Repeat</keyword>
<dbReference type="InterPro" id="IPR002067">
    <property type="entry name" value="MCP"/>
</dbReference>
<dbReference type="Proteomes" id="UP000012073">
    <property type="component" value="Unassembled WGS sequence"/>
</dbReference>
<evidence type="ECO:0000256" key="2">
    <source>
        <dbReference type="ARBA" id="ARBA00006375"/>
    </source>
</evidence>
<keyword evidence="7" id="KW-1133">Transmembrane helix</keyword>
<dbReference type="GO" id="GO:0005743">
    <property type="term" value="C:mitochondrial inner membrane"/>
    <property type="evidence" value="ECO:0007669"/>
    <property type="project" value="UniProtKB-SubCell"/>
</dbReference>
<feature type="repeat" description="Solcar" evidence="10">
    <location>
        <begin position="208"/>
        <end position="297"/>
    </location>
</feature>
<reference evidence="13" key="1">
    <citation type="journal article" date="2013" name="Proc. Natl. Acad. Sci. U.S.A.">
        <title>Genome structure and metabolic features in the red seaweed Chondrus crispus shed light on evolution of the Archaeplastida.</title>
        <authorList>
            <person name="Collen J."/>
            <person name="Porcel B."/>
            <person name="Carre W."/>
            <person name="Ball S.G."/>
            <person name="Chaparro C."/>
            <person name="Tonon T."/>
            <person name="Barbeyron T."/>
            <person name="Michel G."/>
            <person name="Noel B."/>
            <person name="Valentin K."/>
            <person name="Elias M."/>
            <person name="Artiguenave F."/>
            <person name="Arun A."/>
            <person name="Aury J.M."/>
            <person name="Barbosa-Neto J.F."/>
            <person name="Bothwell J.H."/>
            <person name="Bouget F.Y."/>
            <person name="Brillet L."/>
            <person name="Cabello-Hurtado F."/>
            <person name="Capella-Gutierrez S."/>
            <person name="Charrier B."/>
            <person name="Cladiere L."/>
            <person name="Cock J.M."/>
            <person name="Coelho S.M."/>
            <person name="Colleoni C."/>
            <person name="Czjzek M."/>
            <person name="Da Silva C."/>
            <person name="Delage L."/>
            <person name="Denoeud F."/>
            <person name="Deschamps P."/>
            <person name="Dittami S.M."/>
            <person name="Gabaldon T."/>
            <person name="Gachon C.M."/>
            <person name="Groisillier A."/>
            <person name="Herve C."/>
            <person name="Jabbari K."/>
            <person name="Katinka M."/>
            <person name="Kloareg B."/>
            <person name="Kowalczyk N."/>
            <person name="Labadie K."/>
            <person name="Leblanc C."/>
            <person name="Lopez P.J."/>
            <person name="McLachlan D.H."/>
            <person name="Meslet-Cladiere L."/>
            <person name="Moustafa A."/>
            <person name="Nehr Z."/>
            <person name="Nyvall Collen P."/>
            <person name="Panaud O."/>
            <person name="Partensky F."/>
            <person name="Poulain J."/>
            <person name="Rensing S.A."/>
            <person name="Rousvoal S."/>
            <person name="Samson G."/>
            <person name="Symeonidi A."/>
            <person name="Weissenbach J."/>
            <person name="Zambounis A."/>
            <person name="Wincker P."/>
            <person name="Boyen C."/>
        </authorList>
    </citation>
    <scope>NUCLEOTIDE SEQUENCE [LARGE SCALE GENOMIC DNA]</scope>
    <source>
        <strain evidence="13">cv. Stackhouse</strain>
    </source>
</reference>
<dbReference type="InterPro" id="IPR018108">
    <property type="entry name" value="MCP_transmembrane"/>
</dbReference>
<keyword evidence="6" id="KW-0999">Mitochondrion inner membrane</keyword>
<evidence type="ECO:0000256" key="3">
    <source>
        <dbReference type="ARBA" id="ARBA00022448"/>
    </source>
</evidence>
<dbReference type="PRINTS" id="PR00784">
    <property type="entry name" value="MTUNCOUPLING"/>
</dbReference>
<dbReference type="InterPro" id="IPR023395">
    <property type="entry name" value="MCP_dom_sf"/>
</dbReference>
<comment type="subcellular location">
    <subcellularLocation>
        <location evidence="1">Mitochondrion inner membrane</location>
        <topology evidence="1">Multi-pass membrane protein</topology>
    </subcellularLocation>
</comment>
<dbReference type="PANTHER" id="PTHR45618">
    <property type="entry name" value="MITOCHONDRIAL DICARBOXYLATE CARRIER-RELATED"/>
    <property type="match status" value="1"/>
</dbReference>
<gene>
    <name evidence="12" type="ORF">CHC_T00008996001</name>
</gene>